<keyword evidence="2" id="KW-0964">Secreted</keyword>
<keyword evidence="7" id="KW-0325">Glycoprotein</keyword>
<protein>
    <recommendedName>
        <fullName evidence="11">Peptidase S1 domain-containing protein</fullName>
    </recommendedName>
</protein>
<dbReference type="InterPro" id="IPR001254">
    <property type="entry name" value="Trypsin_dom"/>
</dbReference>
<evidence type="ECO:0000256" key="5">
    <source>
        <dbReference type="ARBA" id="ARBA00022859"/>
    </source>
</evidence>
<dbReference type="GO" id="GO:0004252">
    <property type="term" value="F:serine-type endopeptidase activity"/>
    <property type="evidence" value="ECO:0007669"/>
    <property type="project" value="InterPro"/>
</dbReference>
<dbReference type="VEuPathDB" id="VectorBase:ADIR007534"/>
<name>A0A182NIQ9_9DIPT</name>
<dbReference type="GO" id="GO:0045087">
    <property type="term" value="P:innate immune response"/>
    <property type="evidence" value="ECO:0007669"/>
    <property type="project" value="UniProtKB-KW"/>
</dbReference>
<evidence type="ECO:0000256" key="6">
    <source>
        <dbReference type="ARBA" id="ARBA00023157"/>
    </source>
</evidence>
<dbReference type="SUPFAM" id="SSF50494">
    <property type="entry name" value="Trypsin-like serine proteases"/>
    <property type="match status" value="1"/>
</dbReference>
<dbReference type="STRING" id="7168.A0A182NIQ9"/>
<evidence type="ECO:0000256" key="3">
    <source>
        <dbReference type="ARBA" id="ARBA00022588"/>
    </source>
</evidence>
<keyword evidence="4 10" id="KW-0732">Signal</keyword>
<dbReference type="PRINTS" id="PR00722">
    <property type="entry name" value="CHYMOTRYPSIN"/>
</dbReference>
<evidence type="ECO:0000256" key="2">
    <source>
        <dbReference type="ARBA" id="ARBA00022525"/>
    </source>
</evidence>
<feature type="chain" id="PRO_5013289151" description="Peptidase S1 domain-containing protein" evidence="10">
    <location>
        <begin position="22"/>
        <end position="409"/>
    </location>
</feature>
<keyword evidence="6" id="KW-1015">Disulfide bond</keyword>
<sequence>MAKVQEVLLLSLTIACALCAAIPHAGRRIQLPDAHKTPRIRGGIPVGPEEIPYAAGLMIQQPIGNRWCGGSLVSLNYVLTAASCFSNPGATTVLLGASNMTNVEDIVMASEIIVHQAFAPGQNLHDIALVRLSRPAILSNYIRLARLPNWRQADSQFVGQLATVAGWGALGQNAPEILPLNNLHRVDGAVVTNTACNLQYLGGISDSHVCVSTTNGSPCQGDHGGPLTVQDADGGQTVIGVFSFVSVLGCDLDRPAVYTRLTMYLPWIEANSDVTIRIDFEFFPTPPNAQTTTAGTPEPTHQDTTPLPTTTTVQPEQTTPLPTTTTVQPEQTTPLPTTTTVQPEQTTDLPITTTLEPEQTTVQPVTTTVDTTVLPITTTVEPEETTTVQAFVPPHRTNRPDIRIQHHFH</sequence>
<evidence type="ECO:0000256" key="7">
    <source>
        <dbReference type="ARBA" id="ARBA00023180"/>
    </source>
</evidence>
<evidence type="ECO:0000256" key="9">
    <source>
        <dbReference type="SAM" id="MobiDB-lite"/>
    </source>
</evidence>
<dbReference type="SMART" id="SM00020">
    <property type="entry name" value="Tryp_SPc"/>
    <property type="match status" value="1"/>
</dbReference>
<dbReference type="PANTHER" id="PTHR24256">
    <property type="entry name" value="TRYPTASE-RELATED"/>
    <property type="match status" value="1"/>
</dbReference>
<feature type="region of interest" description="Disordered" evidence="9">
    <location>
        <begin position="286"/>
        <end position="344"/>
    </location>
</feature>
<reference evidence="12" key="2">
    <citation type="submission" date="2020-05" db="UniProtKB">
        <authorList>
            <consortium name="EnsemblMetazoa"/>
        </authorList>
    </citation>
    <scope>IDENTIFICATION</scope>
    <source>
        <strain evidence="12">WRAIR2</strain>
    </source>
</reference>
<evidence type="ECO:0000256" key="1">
    <source>
        <dbReference type="ARBA" id="ARBA00004613"/>
    </source>
</evidence>
<dbReference type="Pfam" id="PF00089">
    <property type="entry name" value="Trypsin"/>
    <property type="match status" value="1"/>
</dbReference>
<reference evidence="13" key="1">
    <citation type="submission" date="2013-03" db="EMBL/GenBank/DDBJ databases">
        <title>The Genome Sequence of Anopheles dirus WRAIR2.</title>
        <authorList>
            <consortium name="The Broad Institute Genomics Platform"/>
            <person name="Neafsey D.E."/>
            <person name="Walton C."/>
            <person name="Walker B."/>
            <person name="Young S.K."/>
            <person name="Zeng Q."/>
            <person name="Gargeya S."/>
            <person name="Fitzgerald M."/>
            <person name="Haas B."/>
            <person name="Abouelleil A."/>
            <person name="Allen A.W."/>
            <person name="Alvarado L."/>
            <person name="Arachchi H.M."/>
            <person name="Berlin A.M."/>
            <person name="Chapman S.B."/>
            <person name="Gainer-Dewar J."/>
            <person name="Goldberg J."/>
            <person name="Griggs A."/>
            <person name="Gujja S."/>
            <person name="Hansen M."/>
            <person name="Howarth C."/>
            <person name="Imamovic A."/>
            <person name="Ireland A."/>
            <person name="Larimer J."/>
            <person name="McCowan C."/>
            <person name="Murphy C."/>
            <person name="Pearson M."/>
            <person name="Poon T.W."/>
            <person name="Priest M."/>
            <person name="Roberts A."/>
            <person name="Saif S."/>
            <person name="Shea T."/>
            <person name="Sisk P."/>
            <person name="Sykes S."/>
            <person name="Wortman J."/>
            <person name="Nusbaum C."/>
            <person name="Birren B."/>
        </authorList>
    </citation>
    <scope>NUCLEOTIDE SEQUENCE [LARGE SCALE GENOMIC DNA]</scope>
    <source>
        <strain evidence="13">WRAIR2</strain>
    </source>
</reference>
<evidence type="ECO:0000259" key="11">
    <source>
        <dbReference type="PROSITE" id="PS50240"/>
    </source>
</evidence>
<evidence type="ECO:0000313" key="12">
    <source>
        <dbReference type="EnsemblMetazoa" id="ADIR007534-PA"/>
    </source>
</evidence>
<dbReference type="GO" id="GO:0005576">
    <property type="term" value="C:extracellular region"/>
    <property type="evidence" value="ECO:0007669"/>
    <property type="project" value="UniProtKB-SubCell"/>
</dbReference>
<feature type="signal peptide" evidence="10">
    <location>
        <begin position="1"/>
        <end position="21"/>
    </location>
</feature>
<evidence type="ECO:0000313" key="13">
    <source>
        <dbReference type="Proteomes" id="UP000075884"/>
    </source>
</evidence>
<dbReference type="EnsemblMetazoa" id="ADIR007534-RA">
    <property type="protein sequence ID" value="ADIR007534-PA"/>
    <property type="gene ID" value="ADIR007534"/>
</dbReference>
<keyword evidence="13" id="KW-1185">Reference proteome</keyword>
<comment type="similarity">
    <text evidence="8">Belongs to the peptidase S1 family. CLIP subfamily.</text>
</comment>
<dbReference type="Proteomes" id="UP000075884">
    <property type="component" value="Unassembled WGS sequence"/>
</dbReference>
<dbReference type="Gene3D" id="2.40.10.10">
    <property type="entry name" value="Trypsin-like serine proteases"/>
    <property type="match status" value="1"/>
</dbReference>
<dbReference type="InterPro" id="IPR051487">
    <property type="entry name" value="Ser/Thr_Proteases_Immune/Dev"/>
</dbReference>
<comment type="subcellular location">
    <subcellularLocation>
        <location evidence="1">Secreted</location>
    </subcellularLocation>
</comment>
<dbReference type="InterPro" id="IPR009003">
    <property type="entry name" value="Peptidase_S1_PA"/>
</dbReference>
<accession>A0A182NIQ9</accession>
<evidence type="ECO:0000256" key="4">
    <source>
        <dbReference type="ARBA" id="ARBA00022729"/>
    </source>
</evidence>
<dbReference type="InterPro" id="IPR001314">
    <property type="entry name" value="Peptidase_S1A"/>
</dbReference>
<evidence type="ECO:0000256" key="8">
    <source>
        <dbReference type="ARBA" id="ARBA00024195"/>
    </source>
</evidence>
<keyword evidence="3" id="KW-0399">Innate immunity</keyword>
<organism evidence="12 13">
    <name type="scientific">Anopheles dirus</name>
    <dbReference type="NCBI Taxonomy" id="7168"/>
    <lineage>
        <taxon>Eukaryota</taxon>
        <taxon>Metazoa</taxon>
        <taxon>Ecdysozoa</taxon>
        <taxon>Arthropoda</taxon>
        <taxon>Hexapoda</taxon>
        <taxon>Insecta</taxon>
        <taxon>Pterygota</taxon>
        <taxon>Neoptera</taxon>
        <taxon>Endopterygota</taxon>
        <taxon>Diptera</taxon>
        <taxon>Nematocera</taxon>
        <taxon>Culicoidea</taxon>
        <taxon>Culicidae</taxon>
        <taxon>Anophelinae</taxon>
        <taxon>Anopheles</taxon>
    </lineage>
</organism>
<dbReference type="PROSITE" id="PS50240">
    <property type="entry name" value="TRYPSIN_DOM"/>
    <property type="match status" value="1"/>
</dbReference>
<evidence type="ECO:0000256" key="10">
    <source>
        <dbReference type="SAM" id="SignalP"/>
    </source>
</evidence>
<feature type="compositionally biased region" description="Low complexity" evidence="9">
    <location>
        <begin position="304"/>
        <end position="344"/>
    </location>
</feature>
<dbReference type="CDD" id="cd00190">
    <property type="entry name" value="Tryp_SPc"/>
    <property type="match status" value="1"/>
</dbReference>
<dbReference type="AlphaFoldDB" id="A0A182NIQ9"/>
<proteinExistence type="inferred from homology"/>
<dbReference type="GO" id="GO:0006508">
    <property type="term" value="P:proteolysis"/>
    <property type="evidence" value="ECO:0007669"/>
    <property type="project" value="InterPro"/>
</dbReference>
<dbReference type="InterPro" id="IPR043504">
    <property type="entry name" value="Peptidase_S1_PA_chymotrypsin"/>
</dbReference>
<feature type="domain" description="Peptidase S1" evidence="11">
    <location>
        <begin position="40"/>
        <end position="273"/>
    </location>
</feature>
<keyword evidence="5" id="KW-0391">Immunity</keyword>